<organism evidence="6">
    <name type="scientific">Roseihalotalea indica</name>
    <dbReference type="NCBI Taxonomy" id="2867963"/>
    <lineage>
        <taxon>Bacteria</taxon>
        <taxon>Pseudomonadati</taxon>
        <taxon>Bacteroidota</taxon>
        <taxon>Cytophagia</taxon>
        <taxon>Cytophagales</taxon>
        <taxon>Catalimonadaceae</taxon>
        <taxon>Roseihalotalea</taxon>
    </lineage>
</organism>
<feature type="domain" description="TonB-dependent transporter Oar-like beta-barrel" evidence="5">
    <location>
        <begin position="236"/>
        <end position="299"/>
    </location>
</feature>
<protein>
    <submittedName>
        <fullName evidence="6">Carboxypeptidase regulatory-like domain-containing protein</fullName>
    </submittedName>
</protein>
<dbReference type="Gene3D" id="2.40.170.20">
    <property type="entry name" value="TonB-dependent receptor, beta-barrel domain"/>
    <property type="match status" value="1"/>
</dbReference>
<feature type="signal peptide" evidence="4">
    <location>
        <begin position="1"/>
        <end position="24"/>
    </location>
</feature>
<name>A0AA49JHX7_9BACT</name>
<evidence type="ECO:0000256" key="4">
    <source>
        <dbReference type="SAM" id="SignalP"/>
    </source>
</evidence>
<dbReference type="Pfam" id="PF13620">
    <property type="entry name" value="CarboxypepD_reg"/>
    <property type="match status" value="1"/>
</dbReference>
<dbReference type="GO" id="GO:0009279">
    <property type="term" value="C:cell outer membrane"/>
    <property type="evidence" value="ECO:0007669"/>
    <property type="project" value="UniProtKB-SubCell"/>
</dbReference>
<keyword evidence="4" id="KW-0732">Signal</keyword>
<sequence length="1056" mass="117347">MRNIHFLPFVFCCFFAVFSLQVYAQSTDASVTGTIRSLDNETLPGATVIIHDESTGFETGTITNVNGKYDIKQLPLGGPYIITASFVGYGDIQKSGFTLNQGDQLVIDFTLNQASTELEEIVISGEDLRSRMQREGNALAINAARIEKLPIEGRNFTGLTSLSPLQGGGAINLGGQRRTSTNVTLDGVNARNQLTAGEIGQGPYTVSIEAIREFEVVTNVYNVTQGRQAGGALNAVTKSGTNELKGSAFVYHRNDALASQLDIRGNDRDQDFYNYQWGFSLGGPIIKDKMHFFVAFDRQDAGEPVFIADINNEADERRIGIRLDTLQRFVDIARQKYGVSDDQQFGEFSRKTTANTLFTRIDWQLNSKHRLTLRNNLTNWENPLSVSDNSSINLAETYGDFNSNENSLLLSLRSNLNSTLTNELKIQYQHAERAYSPNTQLPFSNIPRAIVNVTSPFPTDINPDATRTISVQMGGQRYSPETNLERQIQLVNTTYLQKGKFNFTFGTDNMATYLETLLSNEQNGRFFFSSLDEFDNMNPSRYAREVPLQGLPIVKQTVLDLSLFGQVEFDITPNINTMFGLRYDVTAFLNDAAYNPTVDQELGIRTDEKISDWNNIQPRFQASWDVNGLGQDFLKLGAGIFSAQPHYYAQVNNIQNSGILLGAVDVSGDQVPDPDFVGYRENPGTAPGIPAGADVISTINAVGDNFEVPSTFKTNVSYTRLIGDRLSVTLNALLSHTWNNYVYQERNLVDEPYFRIAQEDNRGVYVPASTINENGQNNWLDSRKSENVGRVLELTSDGKVSQMAVVLDVNYRIGKDGSLQASYTWNRSRDNSSYNCCVANTSTFLPVKDDPRALNWGFADSHFDNKLVVNFLSPSFYGFSVGGTLIGIGGTRYSLMVSSSNSSLNGDFNLSNDLAYVYDPNDPSTPENIRNGILGVLEDQSISESTKDYLRSNFGRIADRNAGVNPFYATVDLRIIKKLPLTGTHALEFTADMFNFTNFLNQEWGANNNLGNQNLLQINGFDQTAQTYQYQVQSGVGTKPINGTPWRLQLGVRYSF</sequence>
<dbReference type="Gene3D" id="2.60.40.1120">
    <property type="entry name" value="Carboxypeptidase-like, regulatory domain"/>
    <property type="match status" value="1"/>
</dbReference>
<evidence type="ECO:0000313" key="6">
    <source>
        <dbReference type="EMBL" id="WKN39085.1"/>
    </source>
</evidence>
<dbReference type="EMBL" id="CP120682">
    <property type="protein sequence ID" value="WKN39085.1"/>
    <property type="molecule type" value="Genomic_DNA"/>
</dbReference>
<feature type="chain" id="PRO_5041201688" evidence="4">
    <location>
        <begin position="25"/>
        <end position="1056"/>
    </location>
</feature>
<dbReference type="GO" id="GO:0004180">
    <property type="term" value="F:carboxypeptidase activity"/>
    <property type="evidence" value="ECO:0007669"/>
    <property type="project" value="UniProtKB-KW"/>
</dbReference>
<dbReference type="SUPFAM" id="SSF49464">
    <property type="entry name" value="Carboxypeptidase regulatory domain-like"/>
    <property type="match status" value="1"/>
</dbReference>
<dbReference type="InterPro" id="IPR057601">
    <property type="entry name" value="Oar-like_b-barrel"/>
</dbReference>
<accession>A0AA49JHX7</accession>
<gene>
    <name evidence="6" type="ORF">K4G66_10285</name>
</gene>
<dbReference type="SUPFAM" id="SSF56935">
    <property type="entry name" value="Porins"/>
    <property type="match status" value="1"/>
</dbReference>
<keyword evidence="3" id="KW-0998">Cell outer membrane</keyword>
<dbReference type="InterPro" id="IPR008969">
    <property type="entry name" value="CarboxyPept-like_regulatory"/>
</dbReference>
<evidence type="ECO:0000256" key="3">
    <source>
        <dbReference type="ARBA" id="ARBA00023237"/>
    </source>
</evidence>
<evidence type="ECO:0000259" key="5">
    <source>
        <dbReference type="Pfam" id="PF25183"/>
    </source>
</evidence>
<keyword evidence="6" id="KW-0121">Carboxypeptidase</keyword>
<keyword evidence="2" id="KW-0472">Membrane</keyword>
<dbReference type="AlphaFoldDB" id="A0AA49JHX7"/>
<dbReference type="InterPro" id="IPR036942">
    <property type="entry name" value="Beta-barrel_TonB_sf"/>
</dbReference>
<evidence type="ECO:0000256" key="2">
    <source>
        <dbReference type="ARBA" id="ARBA00023136"/>
    </source>
</evidence>
<proteinExistence type="predicted"/>
<feature type="domain" description="TonB-dependent transporter Oar-like beta-barrel" evidence="5">
    <location>
        <begin position="349"/>
        <end position="1023"/>
    </location>
</feature>
<keyword evidence="6" id="KW-0378">Hydrolase</keyword>
<dbReference type="Pfam" id="PF25183">
    <property type="entry name" value="OMP_b-brl_4"/>
    <property type="match status" value="2"/>
</dbReference>
<comment type="subcellular location">
    <subcellularLocation>
        <location evidence="1">Cell outer membrane</location>
    </subcellularLocation>
</comment>
<keyword evidence="6" id="KW-0645">Protease</keyword>
<reference evidence="6" key="1">
    <citation type="journal article" date="2023" name="Comput. Struct. Biotechnol. J.">
        <title>Discovery of a novel marine Bacteroidetes with a rich repertoire of carbohydrate-active enzymes.</title>
        <authorList>
            <person name="Chen B."/>
            <person name="Liu G."/>
            <person name="Chen Q."/>
            <person name="Wang H."/>
            <person name="Liu L."/>
            <person name="Tang K."/>
        </authorList>
    </citation>
    <scope>NUCLEOTIDE SEQUENCE</scope>
    <source>
        <strain evidence="6">TK19036</strain>
    </source>
</reference>
<evidence type="ECO:0000256" key="1">
    <source>
        <dbReference type="ARBA" id="ARBA00004442"/>
    </source>
</evidence>
<reference evidence="6" key="2">
    <citation type="journal article" date="2024" name="Antonie Van Leeuwenhoek">
        <title>Roseihalotalea indica gen. nov., sp. nov., a halophilic Bacteroidetes from mesopelagic Southwest Indian Ocean with higher carbohydrate metabolic potential.</title>
        <authorList>
            <person name="Chen B."/>
            <person name="Zhang M."/>
            <person name="Lin D."/>
            <person name="Ye J."/>
            <person name="Tang K."/>
        </authorList>
    </citation>
    <scope>NUCLEOTIDE SEQUENCE</scope>
    <source>
        <strain evidence="6">TK19036</strain>
    </source>
</reference>